<dbReference type="EMBL" id="JAUSQZ010000001">
    <property type="protein sequence ID" value="MDP9830156.1"/>
    <property type="molecule type" value="Genomic_DNA"/>
</dbReference>
<proteinExistence type="predicted"/>
<reference evidence="1 2" key="1">
    <citation type="submission" date="2023-07" db="EMBL/GenBank/DDBJ databases">
        <title>Sequencing the genomes of 1000 actinobacteria strains.</title>
        <authorList>
            <person name="Klenk H.-P."/>
        </authorList>
    </citation>
    <scope>NUCLEOTIDE SEQUENCE [LARGE SCALE GENOMIC DNA]</scope>
    <source>
        <strain evidence="1 2">DSM 44388</strain>
    </source>
</reference>
<comment type="caution">
    <text evidence="1">The sequence shown here is derived from an EMBL/GenBank/DDBJ whole genome shotgun (WGS) entry which is preliminary data.</text>
</comment>
<evidence type="ECO:0008006" key="3">
    <source>
        <dbReference type="Google" id="ProtNLM"/>
    </source>
</evidence>
<keyword evidence="2" id="KW-1185">Reference proteome</keyword>
<gene>
    <name evidence="1" type="ORF">J2S57_005905</name>
</gene>
<organism evidence="1 2">
    <name type="scientific">Kineosporia succinea</name>
    <dbReference type="NCBI Taxonomy" id="84632"/>
    <lineage>
        <taxon>Bacteria</taxon>
        <taxon>Bacillati</taxon>
        <taxon>Actinomycetota</taxon>
        <taxon>Actinomycetes</taxon>
        <taxon>Kineosporiales</taxon>
        <taxon>Kineosporiaceae</taxon>
        <taxon>Kineosporia</taxon>
    </lineage>
</organism>
<accession>A0ABT9PBS5</accession>
<dbReference type="Proteomes" id="UP001235712">
    <property type="component" value="Unassembled WGS sequence"/>
</dbReference>
<protein>
    <recommendedName>
        <fullName evidence="3">FxLD family lantipeptide</fullName>
    </recommendedName>
</protein>
<evidence type="ECO:0000313" key="2">
    <source>
        <dbReference type="Proteomes" id="UP001235712"/>
    </source>
</evidence>
<evidence type="ECO:0000313" key="1">
    <source>
        <dbReference type="EMBL" id="MDP9830156.1"/>
    </source>
</evidence>
<name>A0ABT9PBS5_9ACTN</name>
<sequence length="39" mass="4043">MESSSEDKVGTPTRPVIATLTMLGSDNTQDVCDVDGVCA</sequence>